<keyword evidence="1" id="KW-0175">Coiled coil</keyword>
<protein>
    <submittedName>
        <fullName evidence="2">Uncharacterized protein</fullName>
    </submittedName>
</protein>
<evidence type="ECO:0000256" key="1">
    <source>
        <dbReference type="SAM" id="Coils"/>
    </source>
</evidence>
<gene>
    <name evidence="2" type="ORF">QOR41_06485</name>
</gene>
<dbReference type="EMBL" id="JASKNE010000001">
    <property type="protein sequence ID" value="MDK1683489.1"/>
    <property type="molecule type" value="Genomic_DNA"/>
</dbReference>
<reference evidence="2" key="1">
    <citation type="submission" date="2023-04" db="EMBL/GenBank/DDBJ databases">
        <title>The environmental microbiomes in feedlot watering bowls are a reservoir of florfenicol resistance for bovine respiratory disease pathogens.</title>
        <authorList>
            <person name="Kos D.W."/>
            <person name="Ruzzini A.C."/>
            <person name="Schreiner B."/>
            <person name="Jelinski M.D."/>
        </authorList>
    </citation>
    <scope>NUCLEOTIDE SEQUENCE</scope>
    <source>
        <strain evidence="2">WB3</strain>
    </source>
</reference>
<evidence type="ECO:0000313" key="2">
    <source>
        <dbReference type="EMBL" id="MDK1683489.1"/>
    </source>
</evidence>
<sequence length="57" mass="6656">MDVIDAQRTLNALHDELEKYQNLNRAFMNSKQMVAIDEVMACIRMRMKNIQSNLNQG</sequence>
<feature type="coiled-coil region" evidence="1">
    <location>
        <begin position="3"/>
        <end position="30"/>
    </location>
</feature>
<organism evidence="2 3">
    <name type="scientific">Acinetobacter terrestris</name>
    <dbReference type="NCBI Taxonomy" id="2529843"/>
    <lineage>
        <taxon>Bacteria</taxon>
        <taxon>Pseudomonadati</taxon>
        <taxon>Pseudomonadota</taxon>
        <taxon>Gammaproteobacteria</taxon>
        <taxon>Moraxellales</taxon>
        <taxon>Moraxellaceae</taxon>
        <taxon>Acinetobacter</taxon>
        <taxon>Acinetobacter Taxon 24</taxon>
    </lineage>
</organism>
<evidence type="ECO:0000313" key="3">
    <source>
        <dbReference type="Proteomes" id="UP001241935"/>
    </source>
</evidence>
<dbReference type="Proteomes" id="UP001241935">
    <property type="component" value="Unassembled WGS sequence"/>
</dbReference>
<comment type="caution">
    <text evidence="2">The sequence shown here is derived from an EMBL/GenBank/DDBJ whole genome shotgun (WGS) entry which is preliminary data.</text>
</comment>
<proteinExistence type="predicted"/>
<dbReference type="RefSeq" id="WP_284066742.1">
    <property type="nucleotide sequence ID" value="NZ_JASKNE010000001.1"/>
</dbReference>
<accession>A0AAW6UXC7</accession>
<name>A0AAW6UXC7_9GAMM</name>
<dbReference type="AlphaFoldDB" id="A0AAW6UXC7"/>